<gene>
    <name evidence="7" type="ORF">V3328_22295</name>
</gene>
<sequence length="336" mass="35620">MTLAEAGSPSEAPAAPAVSGIGTTRIKAAIAVVLIVAFAALPLIDSDQFTISLGTTLLITGIATTSLHLIIRTGHVSLAHAAFMGLGAYASVIAVVSYRLPYPVAILLAFLAPAAVALVVGPLLLRLSGKYFVLVTFLLGEIIRLVFVSWQSFTGGSNGIFGIPVPYAFLESPIAFFYFALGFALVCIGFVARLLQSEIGRSIDAIREDPRLAECSGIPVLRVKVTMFVIACGLAGISGALFGSFVRYIDPTSFSIIQSLNFVVMNIVGGMHQLIGPIVGTLFFVILPEFLRGYVELQRVFFGVSLILVMAFLPGGIIELVARLRRLLGRGREASA</sequence>
<feature type="transmembrane region" description="Helical" evidence="6">
    <location>
        <begin position="173"/>
        <end position="195"/>
    </location>
</feature>
<name>A0AAW9RWX0_9HYPH</name>
<keyword evidence="3 6" id="KW-0812">Transmembrane</keyword>
<feature type="transmembrane region" description="Helical" evidence="6">
    <location>
        <begin position="225"/>
        <end position="246"/>
    </location>
</feature>
<evidence type="ECO:0000256" key="3">
    <source>
        <dbReference type="ARBA" id="ARBA00022692"/>
    </source>
</evidence>
<reference evidence="7 8" key="1">
    <citation type="submission" date="2024-02" db="EMBL/GenBank/DDBJ databases">
        <title>Genome analysis and characterization of Microbaculum marinisediminis sp. nov., isolated from marine sediment.</title>
        <authorList>
            <person name="Du Z.-J."/>
            <person name="Ye Y.-Q."/>
            <person name="Zhang Z.-R."/>
            <person name="Yuan S.-M."/>
            <person name="Zhang X.-Y."/>
        </authorList>
    </citation>
    <scope>NUCLEOTIDE SEQUENCE [LARGE SCALE GENOMIC DNA]</scope>
    <source>
        <strain evidence="7 8">SDUM1044001</strain>
    </source>
</reference>
<keyword evidence="8" id="KW-1185">Reference proteome</keyword>
<keyword evidence="4 6" id="KW-1133">Transmembrane helix</keyword>
<proteinExistence type="predicted"/>
<feature type="transmembrane region" description="Helical" evidence="6">
    <location>
        <begin position="274"/>
        <end position="294"/>
    </location>
</feature>
<evidence type="ECO:0000313" key="7">
    <source>
        <dbReference type="EMBL" id="MEJ8574231.1"/>
    </source>
</evidence>
<evidence type="ECO:0000256" key="5">
    <source>
        <dbReference type="ARBA" id="ARBA00023136"/>
    </source>
</evidence>
<keyword evidence="5 6" id="KW-0472">Membrane</keyword>
<protein>
    <submittedName>
        <fullName evidence="7">Branched-chain amino acid ABC transporter permease</fullName>
    </submittedName>
</protein>
<feature type="transmembrane region" description="Helical" evidence="6">
    <location>
        <begin position="26"/>
        <end position="44"/>
    </location>
</feature>
<dbReference type="PANTHER" id="PTHR30482">
    <property type="entry name" value="HIGH-AFFINITY BRANCHED-CHAIN AMINO ACID TRANSPORT SYSTEM PERMEASE"/>
    <property type="match status" value="1"/>
</dbReference>
<dbReference type="Pfam" id="PF02653">
    <property type="entry name" value="BPD_transp_2"/>
    <property type="match status" value="1"/>
</dbReference>
<dbReference type="CDD" id="cd06581">
    <property type="entry name" value="TM_PBP1_LivM_like"/>
    <property type="match status" value="1"/>
</dbReference>
<dbReference type="GO" id="GO:0005886">
    <property type="term" value="C:plasma membrane"/>
    <property type="evidence" value="ECO:0007669"/>
    <property type="project" value="UniProtKB-SubCell"/>
</dbReference>
<feature type="transmembrane region" description="Helical" evidence="6">
    <location>
        <begin position="50"/>
        <end position="71"/>
    </location>
</feature>
<feature type="transmembrane region" description="Helical" evidence="6">
    <location>
        <begin position="300"/>
        <end position="322"/>
    </location>
</feature>
<evidence type="ECO:0000256" key="4">
    <source>
        <dbReference type="ARBA" id="ARBA00022989"/>
    </source>
</evidence>
<accession>A0AAW9RWX0</accession>
<dbReference type="EMBL" id="JAZHOF010000010">
    <property type="protein sequence ID" value="MEJ8574231.1"/>
    <property type="molecule type" value="Genomic_DNA"/>
</dbReference>
<dbReference type="InterPro" id="IPR001851">
    <property type="entry name" value="ABC_transp_permease"/>
</dbReference>
<evidence type="ECO:0000256" key="2">
    <source>
        <dbReference type="ARBA" id="ARBA00022475"/>
    </source>
</evidence>
<feature type="transmembrane region" description="Helical" evidence="6">
    <location>
        <begin position="132"/>
        <end position="153"/>
    </location>
</feature>
<comment type="caution">
    <text evidence="7">The sequence shown here is derived from an EMBL/GenBank/DDBJ whole genome shotgun (WGS) entry which is preliminary data.</text>
</comment>
<evidence type="ECO:0000256" key="6">
    <source>
        <dbReference type="SAM" id="Phobius"/>
    </source>
</evidence>
<comment type="subcellular location">
    <subcellularLocation>
        <location evidence="1">Cell membrane</location>
        <topology evidence="1">Multi-pass membrane protein</topology>
    </subcellularLocation>
</comment>
<dbReference type="AlphaFoldDB" id="A0AAW9RWX0"/>
<dbReference type="InterPro" id="IPR043428">
    <property type="entry name" value="LivM-like"/>
</dbReference>
<feature type="transmembrane region" description="Helical" evidence="6">
    <location>
        <begin position="78"/>
        <end position="98"/>
    </location>
</feature>
<evidence type="ECO:0000313" key="8">
    <source>
        <dbReference type="Proteomes" id="UP001378188"/>
    </source>
</evidence>
<dbReference type="RefSeq" id="WP_340331930.1">
    <property type="nucleotide sequence ID" value="NZ_JAZHOF010000010.1"/>
</dbReference>
<keyword evidence="2" id="KW-1003">Cell membrane</keyword>
<dbReference type="GO" id="GO:0015658">
    <property type="term" value="F:branched-chain amino acid transmembrane transporter activity"/>
    <property type="evidence" value="ECO:0007669"/>
    <property type="project" value="InterPro"/>
</dbReference>
<evidence type="ECO:0000256" key="1">
    <source>
        <dbReference type="ARBA" id="ARBA00004651"/>
    </source>
</evidence>
<dbReference type="Proteomes" id="UP001378188">
    <property type="component" value="Unassembled WGS sequence"/>
</dbReference>
<feature type="transmembrane region" description="Helical" evidence="6">
    <location>
        <begin position="104"/>
        <end position="125"/>
    </location>
</feature>
<dbReference type="PANTHER" id="PTHR30482:SF20">
    <property type="entry name" value="HIGH-AFFINITY BRANCHED-CHAIN AMINO ACID TRANSPORT SYSTEM PERMEASE PROTEIN LIVM"/>
    <property type="match status" value="1"/>
</dbReference>
<organism evidence="7 8">
    <name type="scientific">Microbaculum marinum</name>
    <dbReference type="NCBI Taxonomy" id="1764581"/>
    <lineage>
        <taxon>Bacteria</taxon>
        <taxon>Pseudomonadati</taxon>
        <taxon>Pseudomonadota</taxon>
        <taxon>Alphaproteobacteria</taxon>
        <taxon>Hyphomicrobiales</taxon>
        <taxon>Tepidamorphaceae</taxon>
        <taxon>Microbaculum</taxon>
    </lineage>
</organism>